<dbReference type="EMBL" id="SJPK01000050">
    <property type="protein sequence ID" value="TWT51483.1"/>
    <property type="molecule type" value="Genomic_DNA"/>
</dbReference>
<dbReference type="AlphaFoldDB" id="A0A5C5WN99"/>
<sequence>MMTERRGHRPRRGESLAAARISPPFWHKVAIVLVLSETVLVLVIEMAQPRPNQSSTTIDSTSTVCQSDTSLLHSTFRNR</sequence>
<organism evidence="1 2">
    <name type="scientific">Allorhodopirellula solitaria</name>
    <dbReference type="NCBI Taxonomy" id="2527987"/>
    <lineage>
        <taxon>Bacteria</taxon>
        <taxon>Pseudomonadati</taxon>
        <taxon>Planctomycetota</taxon>
        <taxon>Planctomycetia</taxon>
        <taxon>Pirellulales</taxon>
        <taxon>Pirellulaceae</taxon>
        <taxon>Allorhodopirellula</taxon>
    </lineage>
</organism>
<name>A0A5C5WN99_9BACT</name>
<protein>
    <submittedName>
        <fullName evidence="1">Uncharacterized protein</fullName>
    </submittedName>
</protein>
<reference evidence="1 2" key="1">
    <citation type="submission" date="2019-02" db="EMBL/GenBank/DDBJ databases">
        <title>Deep-cultivation of Planctomycetes and their phenomic and genomic characterization uncovers novel biology.</title>
        <authorList>
            <person name="Wiegand S."/>
            <person name="Jogler M."/>
            <person name="Boedeker C."/>
            <person name="Pinto D."/>
            <person name="Vollmers J."/>
            <person name="Rivas-Marin E."/>
            <person name="Kohn T."/>
            <person name="Peeters S.H."/>
            <person name="Heuer A."/>
            <person name="Rast P."/>
            <person name="Oberbeckmann S."/>
            <person name="Bunk B."/>
            <person name="Jeske O."/>
            <person name="Meyerdierks A."/>
            <person name="Storesund J.E."/>
            <person name="Kallscheuer N."/>
            <person name="Luecker S."/>
            <person name="Lage O.M."/>
            <person name="Pohl T."/>
            <person name="Merkel B.J."/>
            <person name="Hornburger P."/>
            <person name="Mueller R.-W."/>
            <person name="Bruemmer F."/>
            <person name="Labrenz M."/>
            <person name="Spormann A.M."/>
            <person name="Op Den Camp H."/>
            <person name="Overmann J."/>
            <person name="Amann R."/>
            <person name="Jetten M.S.M."/>
            <person name="Mascher T."/>
            <person name="Medema M.H."/>
            <person name="Devos D.P."/>
            <person name="Kaster A.-K."/>
            <person name="Ovreas L."/>
            <person name="Rohde M."/>
            <person name="Galperin M.Y."/>
            <person name="Jogler C."/>
        </authorList>
    </citation>
    <scope>NUCLEOTIDE SEQUENCE [LARGE SCALE GENOMIC DNA]</scope>
    <source>
        <strain evidence="1 2">CA85</strain>
    </source>
</reference>
<evidence type="ECO:0000313" key="2">
    <source>
        <dbReference type="Proteomes" id="UP000318053"/>
    </source>
</evidence>
<keyword evidence="2" id="KW-1185">Reference proteome</keyword>
<gene>
    <name evidence="1" type="ORF">CA85_52560</name>
</gene>
<proteinExistence type="predicted"/>
<evidence type="ECO:0000313" key="1">
    <source>
        <dbReference type="EMBL" id="TWT51483.1"/>
    </source>
</evidence>
<dbReference type="Proteomes" id="UP000318053">
    <property type="component" value="Unassembled WGS sequence"/>
</dbReference>
<comment type="caution">
    <text evidence="1">The sequence shown here is derived from an EMBL/GenBank/DDBJ whole genome shotgun (WGS) entry which is preliminary data.</text>
</comment>
<accession>A0A5C5WN99</accession>